<reference evidence="1" key="1">
    <citation type="submission" date="2022-03" db="EMBL/GenBank/DDBJ databases">
        <title>Fererhizobium litorale gen. nov., sp. nov., isolated from sandy sediments of the Sea of Japan seashore.</title>
        <authorList>
            <person name="Romanenko L."/>
            <person name="Kurilenko V."/>
            <person name="Otstavnykh N."/>
            <person name="Svetashev V."/>
            <person name="Tekutyeva L."/>
            <person name="Isaeva M."/>
            <person name="Mikhailov V."/>
        </authorList>
    </citation>
    <scope>NUCLEOTIDE SEQUENCE</scope>
    <source>
        <strain evidence="1">KMM 9576</strain>
    </source>
</reference>
<dbReference type="EMBL" id="JALDYZ010000004">
    <property type="protein sequence ID" value="MDI7922297.1"/>
    <property type="molecule type" value="Genomic_DNA"/>
</dbReference>
<organism evidence="1 2">
    <name type="scientific">Ferirhizobium litorale</name>
    <dbReference type="NCBI Taxonomy" id="2927786"/>
    <lineage>
        <taxon>Bacteria</taxon>
        <taxon>Pseudomonadati</taxon>
        <taxon>Pseudomonadota</taxon>
        <taxon>Alphaproteobacteria</taxon>
        <taxon>Hyphomicrobiales</taxon>
        <taxon>Rhizobiaceae</taxon>
        <taxon>Ferirhizobium</taxon>
    </lineage>
</organism>
<evidence type="ECO:0000313" key="1">
    <source>
        <dbReference type="EMBL" id="MDI7922297.1"/>
    </source>
</evidence>
<evidence type="ECO:0000313" key="2">
    <source>
        <dbReference type="Proteomes" id="UP001161580"/>
    </source>
</evidence>
<dbReference type="AlphaFoldDB" id="A0AAE3QAP0"/>
<dbReference type="RefSeq" id="WP_311787761.1">
    <property type="nucleotide sequence ID" value="NZ_JALDYY010000011.1"/>
</dbReference>
<accession>A0AAE3QAP0</accession>
<name>A0AAE3QAP0_9HYPH</name>
<gene>
    <name evidence="1" type="ORF">MRS75_09390</name>
</gene>
<proteinExistence type="predicted"/>
<dbReference type="Proteomes" id="UP001161580">
    <property type="component" value="Unassembled WGS sequence"/>
</dbReference>
<comment type="caution">
    <text evidence="1">The sequence shown here is derived from an EMBL/GenBank/DDBJ whole genome shotgun (WGS) entry which is preliminary data.</text>
</comment>
<keyword evidence="2" id="KW-1185">Reference proteome</keyword>
<evidence type="ECO:0008006" key="3">
    <source>
        <dbReference type="Google" id="ProtNLM"/>
    </source>
</evidence>
<protein>
    <recommendedName>
        <fullName evidence="3">Flagellar FliJ protein</fullName>
    </recommendedName>
</protein>
<sequence>MAPTTRSEKLKRLVGVQRHLEQMAEQELAATTQQREEVGKSMDRVIDAIGSMEPVHRLFAQQYSERFGKLTAQDQLLAGAQLIHERQVLKERAKAERLEDSMKEARMLEDREAEDDAIYDLLEQQLATPDPRARK</sequence>